<reference evidence="2" key="1">
    <citation type="submission" date="2020-03" db="EMBL/GenBank/DDBJ databases">
        <title>The deep terrestrial virosphere.</title>
        <authorList>
            <person name="Holmfeldt K."/>
            <person name="Nilsson E."/>
            <person name="Simone D."/>
            <person name="Lopez-Fernandez M."/>
            <person name="Wu X."/>
            <person name="de Brujin I."/>
            <person name="Lundin D."/>
            <person name="Andersson A."/>
            <person name="Bertilsson S."/>
            <person name="Dopson M."/>
        </authorList>
    </citation>
    <scope>NUCLEOTIDE SEQUENCE</scope>
    <source>
        <strain evidence="5">MM415A00133</strain>
        <strain evidence="3">MM415B00206</strain>
        <strain evidence="2">TM448A00125</strain>
        <strain evidence="4">TM448B00551</strain>
    </source>
</reference>
<accession>A0A6H1Z9U0</accession>
<dbReference type="EMBL" id="MT144633">
    <property type="protein sequence ID" value="QJH95905.1"/>
    <property type="molecule type" value="Genomic_DNA"/>
</dbReference>
<evidence type="ECO:0008006" key="6">
    <source>
        <dbReference type="Google" id="ProtNLM"/>
    </source>
</evidence>
<evidence type="ECO:0000313" key="4">
    <source>
        <dbReference type="EMBL" id="QJH95905.1"/>
    </source>
</evidence>
<dbReference type="AlphaFoldDB" id="A0A6H1Z9U0"/>
<feature type="compositionally biased region" description="Basic and acidic residues" evidence="1">
    <location>
        <begin position="1"/>
        <end position="11"/>
    </location>
</feature>
<gene>
    <name evidence="5" type="ORF">MM415A00133_0014</name>
    <name evidence="3" type="ORF">MM415B00206_0016</name>
    <name evidence="2" type="ORF">TM448A00125_0059</name>
    <name evidence="4" type="ORF">TM448B00551_0003</name>
</gene>
<dbReference type="EMBL" id="MT141572">
    <property type="protein sequence ID" value="QJA67499.1"/>
    <property type="molecule type" value="Genomic_DNA"/>
</dbReference>
<name>A0A6H1Z9U0_9ZZZZ</name>
<proteinExistence type="predicted"/>
<evidence type="ECO:0000256" key="1">
    <source>
        <dbReference type="SAM" id="MobiDB-lite"/>
    </source>
</evidence>
<sequence>MAKSDIDKQIEVTEGTMTPEEAERPEYTPIYQPYQDSKIPVSKATGKFWMGRKQEAVGFMDKIKVRERWDEAIRYYQNDQGARSAKRSELSEVSKGSSHSRKYATENIVFANVSALVPATYAKNPDIELTANDEADEARAAMYEELIEVLMNGNVAPCVSLKNKARRGVVTTMLTNVCYFEVGFNKKEDSGQSVVDEIAKISEQLQEAKDIKTIEDLEGQLMALEHKVNLLGDAGPFVRVRQPGELLKDPNSQEADLSDTQYIMISDYLRTSFVRACYGKKNENGEWMSIYEPTHLLTAENSTDIAGHDTEINTFTLIDENSDSEKYGYKSEDEYENAQRTKVWYVWDKVTRRVLMFNDKDWSWPIWVWDDPYRLTNFYPIAPLVFYTDPVDQFARSEVMYYLDQQDEINQINDERSRMRHWAMTKVFINTDAGLDRTKIEAFLSSQTDDFVMGISLGESGDIKKAIGTMAPPSTQFAELFDTKPLLEAVNRLSSVTPVLRAAEFRTNTTNKAIESYQSSTQTRLDEKIDAIEDCIGNIGGMLLELCVQFMPEEQVASLISDTVIQKAGGWENFDDPKRFHEKFSFKIVGGSTLKPTSQGKKDMALQLGQVLGQFAQANPSIVPVMLRVMERAFNEDIIITPQDWDMINQVAQQAAQPQGGGDGGQVIEQAMAQVEELFNSLDDTTRQQVAGAIAEGTPLKQIVQGLVAKSKEQPNA</sequence>
<protein>
    <recommendedName>
        <fullName evidence="6">Portal protein</fullName>
    </recommendedName>
</protein>
<dbReference type="EMBL" id="MT143978">
    <property type="protein sequence ID" value="QJA44663.1"/>
    <property type="molecule type" value="Genomic_DNA"/>
</dbReference>
<evidence type="ECO:0000313" key="5">
    <source>
        <dbReference type="EMBL" id="QJI05071.1"/>
    </source>
</evidence>
<feature type="region of interest" description="Disordered" evidence="1">
    <location>
        <begin position="1"/>
        <end position="33"/>
    </location>
</feature>
<evidence type="ECO:0000313" key="2">
    <source>
        <dbReference type="EMBL" id="QJA44663.1"/>
    </source>
</evidence>
<dbReference type="EMBL" id="MT145194">
    <property type="protein sequence ID" value="QJI05071.1"/>
    <property type="molecule type" value="Genomic_DNA"/>
</dbReference>
<organism evidence="2">
    <name type="scientific">viral metagenome</name>
    <dbReference type="NCBI Taxonomy" id="1070528"/>
    <lineage>
        <taxon>unclassified sequences</taxon>
        <taxon>metagenomes</taxon>
        <taxon>organismal metagenomes</taxon>
    </lineage>
</organism>
<evidence type="ECO:0000313" key="3">
    <source>
        <dbReference type="EMBL" id="QJA67499.1"/>
    </source>
</evidence>